<evidence type="ECO:0000256" key="4">
    <source>
        <dbReference type="ARBA" id="ARBA00022833"/>
    </source>
</evidence>
<dbReference type="InterPro" id="IPR001279">
    <property type="entry name" value="Metallo-B-lactamas"/>
</dbReference>
<dbReference type="Pfam" id="PF00753">
    <property type="entry name" value="Lactamase_B"/>
    <property type="match status" value="1"/>
</dbReference>
<proteinExistence type="predicted"/>
<evidence type="ECO:0000256" key="3">
    <source>
        <dbReference type="ARBA" id="ARBA00022801"/>
    </source>
</evidence>
<comment type="cofactor">
    <cofactor evidence="1">
        <name>Zn(2+)</name>
        <dbReference type="ChEBI" id="CHEBI:29105"/>
    </cofactor>
</comment>
<feature type="domain" description="Metallo-beta-lactamase" evidence="5">
    <location>
        <begin position="12"/>
        <end position="182"/>
    </location>
</feature>
<organism evidence="6 7">
    <name type="scientific">Clostridium disporicum</name>
    <dbReference type="NCBI Taxonomy" id="84024"/>
    <lineage>
        <taxon>Bacteria</taxon>
        <taxon>Bacillati</taxon>
        <taxon>Bacillota</taxon>
        <taxon>Clostridia</taxon>
        <taxon>Eubacteriales</taxon>
        <taxon>Clostridiaceae</taxon>
        <taxon>Clostridium</taxon>
    </lineage>
</organism>
<protein>
    <submittedName>
        <fullName evidence="6">Metallo-beta-lactamase</fullName>
    </submittedName>
</protein>
<dbReference type="Gene3D" id="3.60.15.10">
    <property type="entry name" value="Ribonuclease Z/Hydroxyacylglutathione hydrolase-like"/>
    <property type="match status" value="1"/>
</dbReference>
<dbReference type="GO" id="GO:0046872">
    <property type="term" value="F:metal ion binding"/>
    <property type="evidence" value="ECO:0007669"/>
    <property type="project" value="UniProtKB-KW"/>
</dbReference>
<evidence type="ECO:0000256" key="2">
    <source>
        <dbReference type="ARBA" id="ARBA00022723"/>
    </source>
</evidence>
<gene>
    <name evidence="6" type="ORF">ERS852471_03115</name>
</gene>
<keyword evidence="2" id="KW-0479">Metal-binding</keyword>
<reference evidence="6 7" key="1">
    <citation type="submission" date="2015-09" db="EMBL/GenBank/DDBJ databases">
        <authorList>
            <consortium name="Pathogen Informatics"/>
        </authorList>
    </citation>
    <scope>NUCLEOTIDE SEQUENCE [LARGE SCALE GENOMIC DNA]</scope>
    <source>
        <strain evidence="6 7">2789STDY5834856</strain>
    </source>
</reference>
<dbReference type="SUPFAM" id="SSF56281">
    <property type="entry name" value="Metallo-hydrolase/oxidoreductase"/>
    <property type="match status" value="1"/>
</dbReference>
<dbReference type="PANTHER" id="PTHR46233">
    <property type="entry name" value="HYDROXYACYLGLUTATHIONE HYDROLASE GLOC"/>
    <property type="match status" value="1"/>
</dbReference>
<dbReference type="EMBL" id="CYZX01000028">
    <property type="protein sequence ID" value="CUP16091.1"/>
    <property type="molecule type" value="Genomic_DNA"/>
</dbReference>
<dbReference type="RefSeq" id="WP_055268160.1">
    <property type="nucleotide sequence ID" value="NZ_CABIXQ010000028.1"/>
</dbReference>
<dbReference type="InterPro" id="IPR051453">
    <property type="entry name" value="MBL_Glyoxalase_II"/>
</dbReference>
<dbReference type="Proteomes" id="UP000095594">
    <property type="component" value="Unassembled WGS sequence"/>
</dbReference>
<sequence>MIINTYPMGEYGANCYFVIDELSKDTLVIDPGANGKSIIREIDRLGCNVKAILLTHAHFDHIGAVEELKEKYKVPLYVNEGEVDNCKKDNTVYAKLPSDYNAISDGDILDFNNINVKCLHTPGHSKGGMCFLVEDNVFTGDTLFQGSIGRTDFISGNYDTLISSIEEKLMVLDKNTKVYPGHGPSSTIIYERMRNPFLQ</sequence>
<dbReference type="GO" id="GO:0016787">
    <property type="term" value="F:hydrolase activity"/>
    <property type="evidence" value="ECO:0007669"/>
    <property type="project" value="UniProtKB-KW"/>
</dbReference>
<keyword evidence="3" id="KW-0378">Hydrolase</keyword>
<name>A0A174KZA7_9CLOT</name>
<dbReference type="OrthoDB" id="9802248at2"/>
<dbReference type="AlphaFoldDB" id="A0A174KZA7"/>
<evidence type="ECO:0000313" key="6">
    <source>
        <dbReference type="EMBL" id="CUP16091.1"/>
    </source>
</evidence>
<dbReference type="PANTHER" id="PTHR46233:SF3">
    <property type="entry name" value="HYDROXYACYLGLUTATHIONE HYDROLASE GLOC"/>
    <property type="match status" value="1"/>
</dbReference>
<evidence type="ECO:0000313" key="7">
    <source>
        <dbReference type="Proteomes" id="UP000095594"/>
    </source>
</evidence>
<accession>A0A174KZA7</accession>
<dbReference type="SMART" id="SM00849">
    <property type="entry name" value="Lactamase_B"/>
    <property type="match status" value="1"/>
</dbReference>
<dbReference type="InterPro" id="IPR036866">
    <property type="entry name" value="RibonucZ/Hydroxyglut_hydro"/>
</dbReference>
<evidence type="ECO:0000259" key="5">
    <source>
        <dbReference type="SMART" id="SM00849"/>
    </source>
</evidence>
<evidence type="ECO:0000256" key="1">
    <source>
        <dbReference type="ARBA" id="ARBA00001947"/>
    </source>
</evidence>
<keyword evidence="4" id="KW-0862">Zinc</keyword>
<dbReference type="CDD" id="cd06262">
    <property type="entry name" value="metallo-hydrolase-like_MBL-fold"/>
    <property type="match status" value="1"/>
</dbReference>